<dbReference type="STRING" id="7159.Q16W80"/>
<organism evidence="23 24">
    <name type="scientific">Aedes aegypti</name>
    <name type="common">Yellowfever mosquito</name>
    <name type="synonym">Culex aegypti</name>
    <dbReference type="NCBI Taxonomy" id="7159"/>
    <lineage>
        <taxon>Eukaryota</taxon>
        <taxon>Metazoa</taxon>
        <taxon>Ecdysozoa</taxon>
        <taxon>Arthropoda</taxon>
        <taxon>Hexapoda</taxon>
        <taxon>Insecta</taxon>
        <taxon>Pterygota</taxon>
        <taxon>Neoptera</taxon>
        <taxon>Endopterygota</taxon>
        <taxon>Diptera</taxon>
        <taxon>Nematocera</taxon>
        <taxon>Culicoidea</taxon>
        <taxon>Culicidae</taxon>
        <taxon>Culicinae</taxon>
        <taxon>Aedini</taxon>
        <taxon>Aedes</taxon>
        <taxon>Stegomyia</taxon>
    </lineage>
</organism>
<keyword evidence="9 18" id="KW-1015">Disulfide bond</keyword>
<feature type="glycosylation site" description="N-linked (GlcNAc...) asparagine" evidence="14">
    <location>
        <position position="51"/>
    </location>
</feature>
<protein>
    <recommendedName>
        <fullName evidence="12 22">Angiotensin-converting enzyme</fullName>
        <ecNumber evidence="22">3.4.-.-</ecNumber>
    </recommendedName>
</protein>
<dbReference type="KEGG" id="aag:5571787"/>
<evidence type="ECO:0000256" key="12">
    <source>
        <dbReference type="ARBA" id="ARBA00039858"/>
    </source>
</evidence>
<feature type="active site" description="Proton donor 1" evidence="13">
    <location>
        <position position="499"/>
    </location>
</feature>
<keyword evidence="4 17" id="KW-0479">Metal-binding</keyword>
<feature type="binding site" evidence="20">
    <location>
        <position position="373"/>
    </location>
    <ligand>
        <name>Zn(2+)</name>
        <dbReference type="ChEBI" id="CHEBI:29105"/>
        <label>2</label>
        <note>catalytic</note>
    </ligand>
</feature>
<dbReference type="AlphaFoldDB" id="Q16W80"/>
<dbReference type="GO" id="GO:0004180">
    <property type="term" value="F:carboxypeptidase activity"/>
    <property type="evidence" value="ECO:0007669"/>
    <property type="project" value="UniProtKB-KW"/>
</dbReference>
<accession>Q16W80</accession>
<feature type="active site" description="Proton acceptor 2" evidence="15">
    <location>
        <position position="370"/>
    </location>
</feature>
<dbReference type="PaxDb" id="7159-AAEL009310-PA"/>
<feature type="non-terminal residue" evidence="23">
    <location>
        <position position="1"/>
    </location>
</feature>
<dbReference type="PANTHER" id="PTHR10514">
    <property type="entry name" value="ANGIOTENSIN-CONVERTING ENZYME"/>
    <property type="match status" value="1"/>
</dbReference>
<keyword evidence="8 22" id="KW-0482">Metalloprotease</keyword>
<evidence type="ECO:0000256" key="3">
    <source>
        <dbReference type="ARBA" id="ARBA00022670"/>
    </source>
</evidence>
<feature type="binding site" evidence="20">
    <location>
        <position position="369"/>
    </location>
    <ligand>
        <name>Zn(2+)</name>
        <dbReference type="ChEBI" id="CHEBI:29105"/>
        <label>2</label>
        <note>catalytic</note>
    </ligand>
</feature>
<sequence length="602" mass="70135">LCHRAASLPQVVVTNDVLNEEQMKQILQQYDTEVRSYCNRQVQANWNVATNTENTTFQEEQNKISLEYAKFRTDFYEQYFKDAQVQNYEDPKVRKQLTLLKDLGTAALPTSDLEEYNKVMRRMDAAYQLAEVCPYTDQNCAPDAEKWTLDPEMEHVMASSNDYDELTYTWRRWREESGKKMRQDYKLYVDYVNQAAKLNGYADYGEMWRARYDDSDLRGTLERLWKEVEPLYNELHTYVRFKLLDMYGDKMDRNNEKIPAHILGNMWAQSWVNLYDRIKPFPDASLVDVTAKMQELGFNATKMFEMSDEFYQSLGLPSSAMSYGPKAVIEKQPQKMVCHASAWDFCDGEDFRVKMCTNINMEDFITVHHEMGHIMYFILYKDQPQLFKTGATPAFHEAVGDTIALSVATPKHLKLVGLLDEYADSEADNINALFEMALERVAFLPFGYLIDQWRWDVFSGAVNESEWNSHWWNLREKYQKVYAPVSRSESDFDPGAKYHIPANSQYIAYFLAHILEFQFYRSLCIEAGEYNPSSSSANPLHKCDFYNSKAAGNKLKEGLSLGYSEDWRFALEKLTGGQDISGHALLEYFAPLYEFLKEENAK</sequence>
<dbReference type="OMA" id="SMMERPA"/>
<evidence type="ECO:0000313" key="24">
    <source>
        <dbReference type="Proteomes" id="UP000682892"/>
    </source>
</evidence>
<keyword evidence="2 22" id="KW-0121">Carboxypeptidase</keyword>
<evidence type="ECO:0000313" key="23">
    <source>
        <dbReference type="EMBL" id="EAT38830.1"/>
    </source>
</evidence>
<evidence type="ECO:0000256" key="18">
    <source>
        <dbReference type="PIRSR" id="PIRSR601548-4"/>
    </source>
</evidence>
<keyword evidence="7 17" id="KW-0862">Zinc</keyword>
<dbReference type="GO" id="GO:0005886">
    <property type="term" value="C:plasma membrane"/>
    <property type="evidence" value="ECO:0007669"/>
    <property type="project" value="TreeGrafter"/>
</dbReference>
<evidence type="ECO:0000256" key="16">
    <source>
        <dbReference type="PIRSR" id="PIRSR601548-2"/>
    </source>
</evidence>
<keyword evidence="5" id="KW-0732">Signal</keyword>
<reference evidence="23" key="1">
    <citation type="submission" date="2005-10" db="EMBL/GenBank/DDBJ databases">
        <authorList>
            <person name="Loftus B.J."/>
            <person name="Nene V.M."/>
            <person name="Hannick L.I."/>
            <person name="Bidwell S."/>
            <person name="Haas B."/>
            <person name="Amedeo P."/>
            <person name="Orvis J."/>
            <person name="Wortman J.R."/>
            <person name="White O.R."/>
            <person name="Salzberg S."/>
            <person name="Shumway M."/>
            <person name="Koo H."/>
            <person name="Zhao Y."/>
            <person name="Holmes M."/>
            <person name="Miller J."/>
            <person name="Schatz M."/>
            <person name="Pop M."/>
            <person name="Pai G."/>
            <person name="Utterback T."/>
            <person name="Rogers Y.-H."/>
            <person name="Kravitz S."/>
            <person name="Fraser C.M."/>
        </authorList>
    </citation>
    <scope>NUCLEOTIDE SEQUENCE</scope>
    <source>
        <strain evidence="23">Liverpool</strain>
    </source>
</reference>
<dbReference type="GO" id="GO:0046872">
    <property type="term" value="F:metal ion binding"/>
    <property type="evidence" value="ECO:0007669"/>
    <property type="project" value="UniProtKB-KW"/>
</dbReference>
<dbReference type="PRINTS" id="PR00791">
    <property type="entry name" value="PEPDIPTASEA"/>
</dbReference>
<dbReference type="PhylomeDB" id="Q16W80"/>
<dbReference type="EMBL" id="CH477573">
    <property type="protein sequence ID" value="EAT38830.1"/>
    <property type="molecule type" value="Genomic_DNA"/>
</dbReference>
<feature type="active site" description="Proton donor 2" evidence="15">
    <location>
        <position position="499"/>
    </location>
</feature>
<reference evidence="23" key="3">
    <citation type="submission" date="2012-09" db="EMBL/GenBank/DDBJ databases">
        <authorList>
            <consortium name="VectorBase"/>
        </authorList>
    </citation>
    <scope>NUCLEOTIDE SEQUENCE</scope>
    <source>
        <strain evidence="23">Liverpool</strain>
    </source>
</reference>
<dbReference type="EC" id="3.4.-.-" evidence="22"/>
<evidence type="ECO:0000256" key="13">
    <source>
        <dbReference type="PIRSR" id="PIRSR601548-1"/>
    </source>
</evidence>
<proteinExistence type="inferred from homology"/>
<dbReference type="eggNOG" id="KOG3690">
    <property type="taxonomic scope" value="Eukaryota"/>
</dbReference>
<gene>
    <name evidence="23" type="ORF">AaeL_AAEL009310</name>
</gene>
<feature type="binding site" evidence="16">
    <location>
        <position position="212"/>
    </location>
    <ligand>
        <name>chloride</name>
        <dbReference type="ChEBI" id="CHEBI:17996"/>
        <label>1</label>
    </ligand>
</feature>
<keyword evidence="3 22" id="KW-0645">Protease</keyword>
<evidence type="ECO:0000256" key="7">
    <source>
        <dbReference type="ARBA" id="ARBA00022833"/>
    </source>
</evidence>
<dbReference type="SUPFAM" id="SSF55486">
    <property type="entry name" value="Metalloproteases ('zincins'), catalytic domain"/>
    <property type="match status" value="1"/>
</dbReference>
<evidence type="ECO:0000256" key="19">
    <source>
        <dbReference type="PIRSR" id="PIRSR601548-5"/>
    </source>
</evidence>
<dbReference type="CDD" id="cd06461">
    <property type="entry name" value="M2_ACE"/>
    <property type="match status" value="1"/>
</dbReference>
<evidence type="ECO:0000256" key="21">
    <source>
        <dbReference type="PROSITE-ProRule" id="PRU01355"/>
    </source>
</evidence>
<evidence type="ECO:0000256" key="9">
    <source>
        <dbReference type="ARBA" id="ARBA00023157"/>
    </source>
</evidence>
<name>Q16W80_AEDAE</name>
<dbReference type="FunFam" id="1.10.1370.30:FF:000004">
    <property type="entry name" value="Angiotensin-converting enzyme"/>
    <property type="match status" value="1"/>
</dbReference>
<feature type="non-terminal residue" evidence="23">
    <location>
        <position position="602"/>
    </location>
</feature>
<evidence type="ECO:0000256" key="1">
    <source>
        <dbReference type="ARBA" id="ARBA00008139"/>
    </source>
</evidence>
<dbReference type="Pfam" id="PF01401">
    <property type="entry name" value="Peptidase_M2"/>
    <property type="match status" value="1"/>
</dbReference>
<comment type="catalytic activity">
    <reaction evidence="11">
        <text>Release of a C-terminal dipeptide, oligopeptide-|-Xaa-Yaa, when Xaa is not Pro, and Yaa is neither Asp nor Glu. Thus, conversion of angiotensin I to angiotensin II, with increase in vasoconstrictor activity, but no action on angiotensin II.</text>
        <dbReference type="EC" id="3.4.15.1"/>
    </reaction>
</comment>
<feature type="disulfide bond" evidence="18">
    <location>
        <begin position="524"/>
        <end position="543"/>
    </location>
</feature>
<dbReference type="Gene3D" id="1.10.1370.30">
    <property type="match status" value="1"/>
</dbReference>
<reference evidence="23" key="2">
    <citation type="journal article" date="2007" name="Science">
        <title>Genome sequence of Aedes aegypti, a major arbovirus vector.</title>
        <authorList>
            <person name="Nene V."/>
            <person name="Wortman J.R."/>
            <person name="Lawson D."/>
            <person name="Haas B."/>
            <person name="Kodira C."/>
            <person name="Tu Z.J."/>
            <person name="Loftus B."/>
            <person name="Xi Z."/>
            <person name="Megy K."/>
            <person name="Grabherr M."/>
            <person name="Ren Q."/>
            <person name="Zdobnov E.M."/>
            <person name="Lobo N.F."/>
            <person name="Campbell K.S."/>
            <person name="Brown S.E."/>
            <person name="Bonaldo M.F."/>
            <person name="Zhu J."/>
            <person name="Sinkins S.P."/>
            <person name="Hogenkamp D.G."/>
            <person name="Amedeo P."/>
            <person name="Arensburger P."/>
            <person name="Atkinson P.W."/>
            <person name="Bidwell S."/>
            <person name="Biedler J."/>
            <person name="Birney E."/>
            <person name="Bruggner R.V."/>
            <person name="Costas J."/>
            <person name="Coy M.R."/>
            <person name="Crabtree J."/>
            <person name="Crawford M."/>
            <person name="Debruyn B."/>
            <person name="Decaprio D."/>
            <person name="Eiglmeier K."/>
            <person name="Eisenstadt E."/>
            <person name="El-Dorry H."/>
            <person name="Gelbart W.M."/>
            <person name="Gomes S.L."/>
            <person name="Hammond M."/>
            <person name="Hannick L.I."/>
            <person name="Hogan J.R."/>
            <person name="Holmes M.H."/>
            <person name="Jaffe D."/>
            <person name="Johnston J.S."/>
            <person name="Kennedy R.C."/>
            <person name="Koo H."/>
            <person name="Kravitz S."/>
            <person name="Kriventseva E.V."/>
            <person name="Kulp D."/>
            <person name="Labutti K."/>
            <person name="Lee E."/>
            <person name="Li S."/>
            <person name="Lovin D.D."/>
            <person name="Mao C."/>
            <person name="Mauceli E."/>
            <person name="Menck C.F."/>
            <person name="Miller J.R."/>
            <person name="Montgomery P."/>
            <person name="Mori A."/>
            <person name="Nascimento A.L."/>
            <person name="Naveira H.F."/>
            <person name="Nusbaum C."/>
            <person name="O'leary S."/>
            <person name="Orvis J."/>
            <person name="Pertea M."/>
            <person name="Quesneville H."/>
            <person name="Reidenbach K.R."/>
            <person name="Rogers Y.H."/>
            <person name="Roth C.W."/>
            <person name="Schneider J.R."/>
            <person name="Schatz M."/>
            <person name="Shumway M."/>
            <person name="Stanke M."/>
            <person name="Stinson E.O."/>
            <person name="Tubio J.M."/>
            <person name="Vanzee J.P."/>
            <person name="Verjovski-Almeida S."/>
            <person name="Werner D."/>
            <person name="White O."/>
            <person name="Wyder S."/>
            <person name="Zeng Q."/>
            <person name="Zhao Q."/>
            <person name="Zhao Y."/>
            <person name="Hill C.A."/>
            <person name="Raikhel A.S."/>
            <person name="Soares M.B."/>
            <person name="Knudson D.L."/>
            <person name="Lee N.H."/>
            <person name="Galagan J."/>
            <person name="Salzberg S.L."/>
            <person name="Paulsen I.T."/>
            <person name="Dimopoulos G."/>
            <person name="Collins F.H."/>
            <person name="Birren B."/>
            <person name="Fraser-Liggett C.M."/>
            <person name="Severson D.W."/>
        </authorList>
    </citation>
    <scope>NUCLEOTIDE SEQUENCE [LARGE SCALE GENOMIC DNA]</scope>
    <source>
        <strain evidence="23">Liverpool</strain>
    </source>
</reference>
<evidence type="ECO:0000256" key="17">
    <source>
        <dbReference type="PIRSR" id="PIRSR601548-3"/>
    </source>
</evidence>
<dbReference type="InterPro" id="IPR001548">
    <property type="entry name" value="Peptidase_M2"/>
</dbReference>
<evidence type="ECO:0000256" key="15">
    <source>
        <dbReference type="PIRSR" id="PIRSR601548-11"/>
    </source>
</evidence>
<evidence type="ECO:0000256" key="14">
    <source>
        <dbReference type="PIRSR" id="PIRSR601548-10"/>
    </source>
</evidence>
<keyword evidence="6 22" id="KW-0378">Hydrolase</keyword>
<evidence type="ECO:0000256" key="4">
    <source>
        <dbReference type="ARBA" id="ARBA00022723"/>
    </source>
</evidence>
<evidence type="ECO:0000256" key="2">
    <source>
        <dbReference type="ARBA" id="ARBA00022645"/>
    </source>
</evidence>
<feature type="disulfide bond" evidence="18 21">
    <location>
        <begin position="338"/>
        <end position="356"/>
    </location>
</feature>
<comment type="cofactor">
    <cofactor evidence="22">
        <name>Zn(2+)</name>
        <dbReference type="ChEBI" id="CHEBI:29105"/>
    </cofactor>
    <text evidence="22">Binds 1 zinc ion per subunit.</text>
</comment>
<dbReference type="OrthoDB" id="10029630at2759"/>
<comment type="similarity">
    <text evidence="1 21 22">Belongs to the peptidase M2 family.</text>
</comment>
<comment type="caution">
    <text evidence="21">Lacks conserved residue(s) required for the propagation of feature annotation.</text>
</comment>
<dbReference type="GO" id="GO:0006508">
    <property type="term" value="P:proteolysis"/>
    <property type="evidence" value="ECO:0007669"/>
    <property type="project" value="UniProtKB-KW"/>
</dbReference>
<feature type="glycosylation site" description="N-linked (GlcNAc...) asparagine" evidence="19">
    <location>
        <position position="299"/>
    </location>
</feature>
<evidence type="ECO:0000256" key="6">
    <source>
        <dbReference type="ARBA" id="ARBA00022801"/>
    </source>
</evidence>
<dbReference type="PROSITE" id="PS52011">
    <property type="entry name" value="PEPTIDASE_M2"/>
    <property type="match status" value="1"/>
</dbReference>
<feature type="active site" description="Proton acceptor 1" evidence="13">
    <location>
        <position position="370"/>
    </location>
</feature>
<feature type="binding site" evidence="17">
    <location>
        <position position="369"/>
    </location>
    <ligand>
        <name>Zn(2+)</name>
        <dbReference type="ChEBI" id="CHEBI:29105"/>
        <label>1</label>
        <note>catalytic</note>
    </ligand>
</feature>
<evidence type="ECO:0000256" key="8">
    <source>
        <dbReference type="ARBA" id="ARBA00023049"/>
    </source>
</evidence>
<dbReference type="GO" id="GO:0008241">
    <property type="term" value="F:peptidyl-dipeptidase activity"/>
    <property type="evidence" value="ECO:0007669"/>
    <property type="project" value="UniProtKB-EC"/>
</dbReference>
<dbReference type="VEuPathDB" id="VectorBase:AAEL023559"/>
<feature type="binding site" evidence="20">
    <location>
        <position position="397"/>
    </location>
    <ligand>
        <name>Zn(2+)</name>
        <dbReference type="ChEBI" id="CHEBI:29105"/>
        <label>2</label>
        <note>catalytic</note>
    </ligand>
</feature>
<keyword evidence="10 14" id="KW-0325">Glycoprotein</keyword>
<evidence type="ECO:0000256" key="20">
    <source>
        <dbReference type="PIRSR" id="PIRSR601548-8"/>
    </source>
</evidence>
<evidence type="ECO:0000256" key="10">
    <source>
        <dbReference type="ARBA" id="ARBA00023180"/>
    </source>
</evidence>
<dbReference type="GO" id="GO:0008237">
    <property type="term" value="F:metallopeptidase activity"/>
    <property type="evidence" value="ECO:0007669"/>
    <property type="project" value="UniProtKB-KW"/>
</dbReference>
<evidence type="ECO:0000256" key="22">
    <source>
        <dbReference type="RuleBase" id="RU361144"/>
    </source>
</evidence>
<evidence type="ECO:0000256" key="11">
    <source>
        <dbReference type="ARBA" id="ARBA00036868"/>
    </source>
</evidence>
<dbReference type="Proteomes" id="UP000682892">
    <property type="component" value="Chromosome 1"/>
</dbReference>
<feature type="binding site" evidence="17">
    <location>
        <position position="397"/>
    </location>
    <ligand>
        <name>Zn(2+)</name>
        <dbReference type="ChEBI" id="CHEBI:29105"/>
        <label>1</label>
        <note>catalytic</note>
    </ligand>
</feature>
<feature type="binding site" evidence="17">
    <location>
        <position position="373"/>
    </location>
    <ligand>
        <name>Zn(2+)</name>
        <dbReference type="ChEBI" id="CHEBI:29105"/>
        <label>1</label>
        <note>catalytic</note>
    </ligand>
</feature>
<evidence type="ECO:0000256" key="5">
    <source>
        <dbReference type="ARBA" id="ARBA00022729"/>
    </source>
</evidence>
<dbReference type="PANTHER" id="PTHR10514:SF27">
    <property type="entry name" value="ANGIOTENSIN-CONVERTING ENZYME"/>
    <property type="match status" value="1"/>
</dbReference>